<sequence>RNIDGKLNNPWIEVCLYSKKVADKSPYGWKTVVEYKHHDLAEDEEDEKKICRAEARAGKASKRSATRSFGSQRGGSGLPTSRNSQLGVAQLPSPLTRVDSQPSVNKFSGLCFSSGKPGHWRAACSNTPFATAFQSDESGEIPKIMVRIQSLTEDLLYLLASHGSLYQVRKLASVCGKIISLGNCTGSVTRLMTRNTFGVLNSA</sequence>
<protein>
    <submittedName>
        <fullName evidence="2">Uncharacterized protein</fullName>
    </submittedName>
</protein>
<reference evidence="2 3" key="1">
    <citation type="submission" date="2022-05" db="EMBL/GenBank/DDBJ databases">
        <authorList>
            <consortium name="Genoscope - CEA"/>
            <person name="William W."/>
        </authorList>
    </citation>
    <scope>NUCLEOTIDE SEQUENCE [LARGE SCALE GENOMIC DNA]</scope>
</reference>
<evidence type="ECO:0000313" key="2">
    <source>
        <dbReference type="EMBL" id="CAH3018797.1"/>
    </source>
</evidence>
<evidence type="ECO:0000313" key="3">
    <source>
        <dbReference type="Proteomes" id="UP001159427"/>
    </source>
</evidence>
<keyword evidence="3" id="KW-1185">Reference proteome</keyword>
<proteinExistence type="predicted"/>
<feature type="non-terminal residue" evidence="2">
    <location>
        <position position="1"/>
    </location>
</feature>
<evidence type="ECO:0000256" key="1">
    <source>
        <dbReference type="SAM" id="MobiDB-lite"/>
    </source>
</evidence>
<gene>
    <name evidence="2" type="ORF">PEVE_00044716</name>
</gene>
<feature type="region of interest" description="Disordered" evidence="1">
    <location>
        <begin position="55"/>
        <end position="86"/>
    </location>
</feature>
<comment type="caution">
    <text evidence="2">The sequence shown here is derived from an EMBL/GenBank/DDBJ whole genome shotgun (WGS) entry which is preliminary data.</text>
</comment>
<accession>A0ABN8LSP3</accession>
<organism evidence="2 3">
    <name type="scientific">Porites evermanni</name>
    <dbReference type="NCBI Taxonomy" id="104178"/>
    <lineage>
        <taxon>Eukaryota</taxon>
        <taxon>Metazoa</taxon>
        <taxon>Cnidaria</taxon>
        <taxon>Anthozoa</taxon>
        <taxon>Hexacorallia</taxon>
        <taxon>Scleractinia</taxon>
        <taxon>Fungiina</taxon>
        <taxon>Poritidae</taxon>
        <taxon>Porites</taxon>
    </lineage>
</organism>
<dbReference type="EMBL" id="CALNXI010000096">
    <property type="protein sequence ID" value="CAH3018797.1"/>
    <property type="molecule type" value="Genomic_DNA"/>
</dbReference>
<dbReference type="Proteomes" id="UP001159427">
    <property type="component" value="Unassembled WGS sequence"/>
</dbReference>
<name>A0ABN8LSP3_9CNID</name>
<feature type="non-terminal residue" evidence="2">
    <location>
        <position position="203"/>
    </location>
</feature>